<comment type="caution">
    <text evidence="1">The sequence shown here is derived from an EMBL/GenBank/DDBJ whole genome shotgun (WGS) entry which is preliminary data.</text>
</comment>
<proteinExistence type="predicted"/>
<name>A0A7W7WYD2_9PSEU</name>
<dbReference type="AlphaFoldDB" id="A0A7W7WYD2"/>
<organism evidence="1 2">
    <name type="scientific">Saccharothrix violaceirubra</name>
    <dbReference type="NCBI Taxonomy" id="413306"/>
    <lineage>
        <taxon>Bacteria</taxon>
        <taxon>Bacillati</taxon>
        <taxon>Actinomycetota</taxon>
        <taxon>Actinomycetes</taxon>
        <taxon>Pseudonocardiales</taxon>
        <taxon>Pseudonocardiaceae</taxon>
        <taxon>Saccharothrix</taxon>
    </lineage>
</organism>
<reference evidence="1 2" key="1">
    <citation type="submission" date="2020-08" db="EMBL/GenBank/DDBJ databases">
        <title>Sequencing the genomes of 1000 actinobacteria strains.</title>
        <authorList>
            <person name="Klenk H.-P."/>
        </authorList>
    </citation>
    <scope>NUCLEOTIDE SEQUENCE [LARGE SCALE GENOMIC DNA]</scope>
    <source>
        <strain evidence="1 2">DSM 45084</strain>
    </source>
</reference>
<dbReference type="Pfam" id="PF10094">
    <property type="entry name" value="DUF2332"/>
    <property type="match status" value="1"/>
</dbReference>
<dbReference type="InterPro" id="IPR011200">
    <property type="entry name" value="UCP012608"/>
</dbReference>
<keyword evidence="2" id="KW-1185">Reference proteome</keyword>
<protein>
    <recommendedName>
        <fullName evidence="3">DUF2332 domain-containing protein</fullName>
    </recommendedName>
</protein>
<dbReference type="Proteomes" id="UP000542674">
    <property type="component" value="Unassembled WGS sequence"/>
</dbReference>
<accession>A0A7W7WYD2</accession>
<dbReference type="EMBL" id="JACHJS010000001">
    <property type="protein sequence ID" value="MBB4968315.1"/>
    <property type="molecule type" value="Genomic_DNA"/>
</dbReference>
<gene>
    <name evidence="1" type="ORF">F4559_005674</name>
</gene>
<evidence type="ECO:0000313" key="2">
    <source>
        <dbReference type="Proteomes" id="UP000542674"/>
    </source>
</evidence>
<evidence type="ECO:0008006" key="3">
    <source>
        <dbReference type="Google" id="ProtNLM"/>
    </source>
</evidence>
<sequence length="357" mass="37914">MLAELFLDASDACRESSPLTRALLVSAADDLAGGGVTARIMAGAECDRAASAPARRFASAVHRLVLEGRAPALAGHYATVGGRLDAGAFWADALPVLEEHADDLHTVIASAAVPTDEPGRSSPLFGGLQTATHLAADAAGRRTGFPVRLLEVGASGGLNLRPHRVAYRVDDDLLGDRHSPFTLDAGWCGRPDADVTRNLRLVRRAGCDANPVDVSTVDGRLSLSAAVPGDRADHYERLQAAFALALLDPVPVSRAAGPEWLAEQLARPERDVLTVVWHSLVWHHVSPADRAMGREVLAGAAARATPMAPLALLVYEPRRSGEHYELLLKLWPAGVSLRLGTGAPHGVPFTWDVRAWD</sequence>
<evidence type="ECO:0000313" key="1">
    <source>
        <dbReference type="EMBL" id="MBB4968315.1"/>
    </source>
</evidence>
<dbReference type="RefSeq" id="WP_184673755.1">
    <property type="nucleotide sequence ID" value="NZ_BAABAI010000028.1"/>
</dbReference>